<evidence type="ECO:0000313" key="2">
    <source>
        <dbReference type="Proteomes" id="UP000887565"/>
    </source>
</evidence>
<reference evidence="3" key="1">
    <citation type="submission" date="2022-11" db="UniProtKB">
        <authorList>
            <consortium name="WormBaseParasite"/>
        </authorList>
    </citation>
    <scope>IDENTIFICATION</scope>
</reference>
<protein>
    <submittedName>
        <fullName evidence="3">Uncharacterized protein</fullName>
    </submittedName>
</protein>
<dbReference type="Proteomes" id="UP000887565">
    <property type="component" value="Unplaced"/>
</dbReference>
<keyword evidence="2" id="KW-1185">Reference proteome</keyword>
<dbReference type="AlphaFoldDB" id="A0A915IMH2"/>
<feature type="region of interest" description="Disordered" evidence="1">
    <location>
        <begin position="105"/>
        <end position="128"/>
    </location>
</feature>
<evidence type="ECO:0000313" key="3">
    <source>
        <dbReference type="WBParaSite" id="nRc.2.0.1.t15377-RA"/>
    </source>
</evidence>
<accession>A0A915IMH2</accession>
<evidence type="ECO:0000256" key="1">
    <source>
        <dbReference type="SAM" id="MobiDB-lite"/>
    </source>
</evidence>
<dbReference type="WBParaSite" id="nRc.2.0.1.t15377-RA">
    <property type="protein sequence ID" value="nRc.2.0.1.t15377-RA"/>
    <property type="gene ID" value="nRc.2.0.1.g15377"/>
</dbReference>
<organism evidence="2 3">
    <name type="scientific">Romanomermis culicivorax</name>
    <name type="common">Nematode worm</name>
    <dbReference type="NCBI Taxonomy" id="13658"/>
    <lineage>
        <taxon>Eukaryota</taxon>
        <taxon>Metazoa</taxon>
        <taxon>Ecdysozoa</taxon>
        <taxon>Nematoda</taxon>
        <taxon>Enoplea</taxon>
        <taxon>Dorylaimia</taxon>
        <taxon>Mermithida</taxon>
        <taxon>Mermithoidea</taxon>
        <taxon>Mermithidae</taxon>
        <taxon>Romanomermis</taxon>
    </lineage>
</organism>
<feature type="compositionally biased region" description="Basic and acidic residues" evidence="1">
    <location>
        <begin position="107"/>
        <end position="116"/>
    </location>
</feature>
<sequence>MARWATQFQADLPMYSCPADIKNPAKALDNTLLSGPYPKVLKAGPSRKKVNQWEDLSDLEDMDTMEQWVRGQTSVESQAQLEEIPIAQDEQNLYDQAYISQYMDAQGAKKKDEEQAAGKPSHTMVETPQELAARLAEEDKEIQ</sequence>
<proteinExistence type="predicted"/>
<name>A0A915IMH2_ROMCU</name>